<keyword evidence="1" id="KW-0732">Signal</keyword>
<reference evidence="3 4" key="1">
    <citation type="journal article" date="2006" name="Nat. Biotechnol.">
        <title>Genome sequence of the ubiquitous hydrocarbon-degrading marine bacterium Alcanivorax borkumensis.</title>
        <authorList>
            <person name="Schneiker S."/>
            <person name="Martins dos Santos V.A.P."/>
            <person name="Bartels D."/>
            <person name="Bekel T."/>
            <person name="Brecht M."/>
            <person name="Buhrmester J."/>
            <person name="Chernikova T.N."/>
            <person name="Denaro R."/>
            <person name="Ferrer M."/>
            <person name="Gertler C."/>
            <person name="Goesmann A."/>
            <person name="Golyshina O.V."/>
            <person name="Kaminski F."/>
            <person name="Khachane A.N."/>
            <person name="Lang S."/>
            <person name="Linke B."/>
            <person name="McHardy A.C."/>
            <person name="Meyer F."/>
            <person name="Nechitaylo T."/>
            <person name="Puehler A."/>
            <person name="Regenhardt D."/>
            <person name="Rupp O."/>
            <person name="Sabirova J.S."/>
            <person name="Selbitschka W."/>
            <person name="Yakimov M.M."/>
            <person name="Timmis K.N."/>
            <person name="Vorhoelter F.-J."/>
            <person name="Weidner S."/>
            <person name="Kaiser O."/>
            <person name="Golyshin P.N."/>
        </authorList>
    </citation>
    <scope>NUCLEOTIDE SEQUENCE [LARGE SCALE GENOMIC DNA]</scope>
    <source>
        <strain evidence="4">ATCC 700651 / DSM 11573 / NCIMB 13689 / SK2</strain>
    </source>
</reference>
<evidence type="ECO:0000313" key="3">
    <source>
        <dbReference type="EMBL" id="CAL17579.1"/>
    </source>
</evidence>
<accession>Q0VML9</accession>
<evidence type="ECO:0000256" key="1">
    <source>
        <dbReference type="SAM" id="SignalP"/>
    </source>
</evidence>
<dbReference type="eggNOG" id="COG0739">
    <property type="taxonomic scope" value="Bacteria"/>
</dbReference>
<dbReference type="CDD" id="cd12797">
    <property type="entry name" value="M23_peptidase"/>
    <property type="match status" value="1"/>
</dbReference>
<dbReference type="OrthoDB" id="9805070at2"/>
<dbReference type="HOGENOM" id="CLU_029425_5_5_6"/>
<dbReference type="AlphaFoldDB" id="Q0VML9"/>
<dbReference type="PANTHER" id="PTHR21666">
    <property type="entry name" value="PEPTIDASE-RELATED"/>
    <property type="match status" value="1"/>
</dbReference>
<dbReference type="GO" id="GO:0004222">
    <property type="term" value="F:metalloendopeptidase activity"/>
    <property type="evidence" value="ECO:0007669"/>
    <property type="project" value="TreeGrafter"/>
</dbReference>
<feature type="chain" id="PRO_5004178776" evidence="1">
    <location>
        <begin position="19"/>
        <end position="270"/>
    </location>
</feature>
<feature type="signal peptide" evidence="1">
    <location>
        <begin position="1"/>
        <end position="18"/>
    </location>
</feature>
<dbReference type="Proteomes" id="UP000008871">
    <property type="component" value="Chromosome"/>
</dbReference>
<evidence type="ECO:0000313" key="4">
    <source>
        <dbReference type="Proteomes" id="UP000008871"/>
    </source>
</evidence>
<dbReference type="PANTHER" id="PTHR21666:SF285">
    <property type="entry name" value="M23 FAMILY METALLOPEPTIDASE"/>
    <property type="match status" value="1"/>
</dbReference>
<dbReference type="InterPro" id="IPR011055">
    <property type="entry name" value="Dup_hybrid_motif"/>
</dbReference>
<dbReference type="FunFam" id="2.70.70.10:FF:000019">
    <property type="entry name" value="M23 family peptidase"/>
    <property type="match status" value="1"/>
</dbReference>
<dbReference type="SUPFAM" id="SSF51261">
    <property type="entry name" value="Duplicated hybrid motif"/>
    <property type="match status" value="1"/>
</dbReference>
<dbReference type="KEGG" id="abo:ABO_2131"/>
<sequence>MRTLFFVLLCLLSSLSIANDWLLSLEGQRTQGALLRGQVERGVTVRFDDRTVRTTDEGFFVIGVGRDADLQQTLVLEKNGEQQQVLVTLDKREYAIQRIEGVPKRTVEPPPEVVLKRIRKEVAEIKKARNTNSDLLAFLSDFQWPLTGRISGVYGSQRVYNGKPGRPHYGVDVARPSGTVVVAPADAVVTLVQKDNYYSGGTLIMDHGYGVSSTMIHLSEVLVKEGQTVKQGEQVAKVGASGRATGPHLDWRLNWFEVKLDPVTIVPPMK</sequence>
<organism evidence="3 4">
    <name type="scientific">Alcanivorax borkumensis (strain ATCC 700651 / DSM 11573 / NCIMB 13689 / SK2)</name>
    <dbReference type="NCBI Taxonomy" id="393595"/>
    <lineage>
        <taxon>Bacteria</taxon>
        <taxon>Pseudomonadati</taxon>
        <taxon>Pseudomonadota</taxon>
        <taxon>Gammaproteobacteria</taxon>
        <taxon>Oceanospirillales</taxon>
        <taxon>Alcanivoracaceae</taxon>
        <taxon>Alcanivorax</taxon>
    </lineage>
</organism>
<dbReference type="Pfam" id="PF01551">
    <property type="entry name" value="Peptidase_M23"/>
    <property type="match status" value="1"/>
</dbReference>
<dbReference type="Gene3D" id="2.70.70.10">
    <property type="entry name" value="Glucose Permease (Domain IIA)"/>
    <property type="match status" value="1"/>
</dbReference>
<proteinExistence type="predicted"/>
<dbReference type="EMBL" id="AM286690">
    <property type="protein sequence ID" value="CAL17579.1"/>
    <property type="molecule type" value="Genomic_DNA"/>
</dbReference>
<keyword evidence="4" id="KW-1185">Reference proteome</keyword>
<protein>
    <submittedName>
        <fullName evidence="3">Peptidase, M23/M37 family</fullName>
    </submittedName>
</protein>
<feature type="domain" description="M23ase beta-sheet core" evidence="2">
    <location>
        <begin position="167"/>
        <end position="262"/>
    </location>
</feature>
<dbReference type="InterPro" id="IPR016047">
    <property type="entry name" value="M23ase_b-sheet_dom"/>
</dbReference>
<evidence type="ECO:0000259" key="2">
    <source>
        <dbReference type="Pfam" id="PF01551"/>
    </source>
</evidence>
<dbReference type="InterPro" id="IPR050570">
    <property type="entry name" value="Cell_wall_metabolism_enzyme"/>
</dbReference>
<gene>
    <name evidence="3" type="ordered locus">ABO_2131</name>
</gene>
<dbReference type="STRING" id="393595.ABO_2131"/>
<name>Q0VML9_ALCBS</name>